<dbReference type="SUPFAM" id="SSF89957">
    <property type="entry name" value="MTH1187/YkoF-like"/>
    <property type="match status" value="1"/>
</dbReference>
<evidence type="ECO:0000313" key="2">
    <source>
        <dbReference type="EMBL" id="AIT09306.1"/>
    </source>
</evidence>
<gene>
    <name evidence="2" type="ORF">LO80_04535</name>
</gene>
<feature type="domain" description="Thiamin/hydroxymethyl pyrimidine-binding YkoF putative" evidence="1">
    <location>
        <begin position="105"/>
        <end position="183"/>
    </location>
</feature>
<protein>
    <recommendedName>
        <fullName evidence="1">Thiamin/hydroxymethyl pyrimidine-binding YkoF putative domain-containing protein</fullName>
    </recommendedName>
</protein>
<dbReference type="eggNOG" id="ENOG502ZBT9">
    <property type="taxonomic scope" value="Bacteria"/>
</dbReference>
<accession>A0A097EP12</accession>
<evidence type="ECO:0000259" key="1">
    <source>
        <dbReference type="Pfam" id="PF07615"/>
    </source>
</evidence>
<dbReference type="AlphaFoldDB" id="A0A097EP12"/>
<dbReference type="KEGG" id="frf:LO80_04535"/>
<dbReference type="STRING" id="1547445.LO80_04535"/>
<proteinExistence type="predicted"/>
<dbReference type="InterPro" id="IPR011522">
    <property type="entry name" value="Thiamin/HMP-bd_put_YkoF"/>
</dbReference>
<dbReference type="Proteomes" id="UP000029672">
    <property type="component" value="Chromosome"/>
</dbReference>
<dbReference type="EMBL" id="CP009574">
    <property type="protein sequence ID" value="AIT09306.1"/>
    <property type="molecule type" value="Genomic_DNA"/>
</dbReference>
<reference evidence="2 3" key="1">
    <citation type="submission" date="2014-10" db="EMBL/GenBank/DDBJ databases">
        <title>Whole genome sequence of Francisella endociliophora strain FSC1006, isolated from a laboratory culture of the marine ciliate Euplotes raikovi.</title>
        <authorList>
            <person name="Granberg M."/>
            <person name="Backman S."/>
            <person name="Lundmark E."/>
            <person name="Nilsson E."/>
            <person name="Karlsson E."/>
            <person name="Thelaus J."/>
            <person name="Ohrman C."/>
            <person name="Larkeryd A."/>
            <person name="Stenberg P."/>
        </authorList>
    </citation>
    <scope>NUCLEOTIDE SEQUENCE [LARGE SCALE GENOMIC DNA]</scope>
    <source>
        <strain evidence="2 3">FSC1006</strain>
    </source>
</reference>
<sequence length="184" mass="21107">MFIGCQFSIYPMTDNYTDVIINALKEIKPYQVKTSTDDVSTTVIGNIDNVFNYISNVYTKCLEVFDGHIAMSTIFSIGCPGEEDDKLCHPSQECQEINIKTKFDTAAQFAIMPLKNTEYMDKIYKIINKLKSSNLNYKHKHFCSYLRGDFIEVIKFIKESFYSVAEDTNHVVMTANFSNRSPSH</sequence>
<feature type="domain" description="Thiamin/hydroxymethyl pyrimidine-binding YkoF putative" evidence="1">
    <location>
        <begin position="4"/>
        <end position="82"/>
    </location>
</feature>
<dbReference type="Gene3D" id="3.30.70.930">
    <property type="match status" value="2"/>
</dbReference>
<name>A0A097EP12_9GAMM</name>
<keyword evidence="3" id="KW-1185">Reference proteome</keyword>
<dbReference type="HOGENOM" id="CLU_083008_1_0_6"/>
<evidence type="ECO:0000313" key="3">
    <source>
        <dbReference type="Proteomes" id="UP000029672"/>
    </source>
</evidence>
<dbReference type="InterPro" id="IPR029756">
    <property type="entry name" value="MTH1187/YkoF-like"/>
</dbReference>
<organism evidence="2 3">
    <name type="scientific">Candidatus Francisella endociliophora</name>
    <dbReference type="NCBI Taxonomy" id="653937"/>
    <lineage>
        <taxon>Bacteria</taxon>
        <taxon>Pseudomonadati</taxon>
        <taxon>Pseudomonadota</taxon>
        <taxon>Gammaproteobacteria</taxon>
        <taxon>Thiotrichales</taxon>
        <taxon>Francisellaceae</taxon>
        <taxon>Francisella</taxon>
    </lineage>
</organism>
<dbReference type="Pfam" id="PF07615">
    <property type="entry name" value="Ykof"/>
    <property type="match status" value="2"/>
</dbReference>